<name>A0A4W3HPV3_CALMI</name>
<dbReference type="AlphaFoldDB" id="A0A4W3HPV3"/>
<dbReference type="GO" id="GO:0005739">
    <property type="term" value="C:mitochondrion"/>
    <property type="evidence" value="ECO:0007669"/>
    <property type="project" value="TreeGrafter"/>
</dbReference>
<dbReference type="Ensembl" id="ENSCMIT00000018490.1">
    <property type="protein sequence ID" value="ENSCMIP00000018146.1"/>
    <property type="gene ID" value="ENSCMIG00000008570.1"/>
</dbReference>
<evidence type="ECO:0000313" key="11">
    <source>
        <dbReference type="Proteomes" id="UP000314986"/>
    </source>
</evidence>
<accession>A0A4W3HPV3</accession>
<keyword evidence="8" id="KW-0560">Oxidoreductase</keyword>
<dbReference type="GO" id="GO:0006739">
    <property type="term" value="P:NADP+ metabolic process"/>
    <property type="evidence" value="ECO:0007669"/>
    <property type="project" value="TreeGrafter"/>
</dbReference>
<reference evidence="11" key="2">
    <citation type="journal article" date="2007" name="PLoS Biol.">
        <title>Survey sequencing and comparative analysis of the elephant shark (Callorhinchus milii) genome.</title>
        <authorList>
            <person name="Venkatesh B."/>
            <person name="Kirkness E.F."/>
            <person name="Loh Y.H."/>
            <person name="Halpern A.L."/>
            <person name="Lee A.P."/>
            <person name="Johnson J."/>
            <person name="Dandona N."/>
            <person name="Viswanathan L.D."/>
            <person name="Tay A."/>
            <person name="Venter J.C."/>
            <person name="Strausberg R.L."/>
            <person name="Brenner S."/>
        </authorList>
    </citation>
    <scope>NUCLEOTIDE SEQUENCE [LARGE SCALE GENOMIC DNA]</scope>
</reference>
<reference evidence="10" key="5">
    <citation type="submission" date="2025-09" db="UniProtKB">
        <authorList>
            <consortium name="Ensembl"/>
        </authorList>
    </citation>
    <scope>IDENTIFICATION</scope>
</reference>
<comment type="similarity">
    <text evidence="3">Belongs to the isocitrate and isopropylmalate dehydrogenases family.</text>
</comment>
<dbReference type="PANTHER" id="PTHR11822:SF21">
    <property type="entry name" value="ISOCITRATE DEHYDROGENASE [NADP], MITOCHONDRIAL"/>
    <property type="match status" value="1"/>
</dbReference>
<evidence type="ECO:0000256" key="3">
    <source>
        <dbReference type="ARBA" id="ARBA00007769"/>
    </source>
</evidence>
<keyword evidence="9" id="KW-0464">Manganese</keyword>
<proteinExistence type="inferred from homology"/>
<evidence type="ECO:0000313" key="10">
    <source>
        <dbReference type="Ensembl" id="ENSCMIP00000018146.1"/>
    </source>
</evidence>
<reference evidence="11" key="3">
    <citation type="journal article" date="2014" name="Nature">
        <title>Elephant shark genome provides unique insights into gnathostome evolution.</title>
        <authorList>
            <consortium name="International Elephant Shark Genome Sequencing Consortium"/>
            <person name="Venkatesh B."/>
            <person name="Lee A.P."/>
            <person name="Ravi V."/>
            <person name="Maurya A.K."/>
            <person name="Lian M.M."/>
            <person name="Swann J.B."/>
            <person name="Ohta Y."/>
            <person name="Flajnik M.F."/>
            <person name="Sutoh Y."/>
            <person name="Kasahara M."/>
            <person name="Hoon S."/>
            <person name="Gangu V."/>
            <person name="Roy S.W."/>
            <person name="Irimia M."/>
            <person name="Korzh V."/>
            <person name="Kondrychyn I."/>
            <person name="Lim Z.W."/>
            <person name="Tay B.H."/>
            <person name="Tohari S."/>
            <person name="Kong K.W."/>
            <person name="Ho S."/>
            <person name="Lorente-Galdos B."/>
            <person name="Quilez J."/>
            <person name="Marques-Bonet T."/>
            <person name="Raney B.J."/>
            <person name="Ingham P.W."/>
            <person name="Tay A."/>
            <person name="Hillier L.W."/>
            <person name="Minx P."/>
            <person name="Boehm T."/>
            <person name="Wilson R.K."/>
            <person name="Brenner S."/>
            <person name="Warren W.C."/>
        </authorList>
    </citation>
    <scope>NUCLEOTIDE SEQUENCE [LARGE SCALE GENOMIC DNA]</scope>
</reference>
<evidence type="ECO:0000256" key="5">
    <source>
        <dbReference type="ARBA" id="ARBA00022532"/>
    </source>
</evidence>
<dbReference type="GO" id="GO:0006097">
    <property type="term" value="P:glyoxylate cycle"/>
    <property type="evidence" value="ECO:0007669"/>
    <property type="project" value="UniProtKB-KW"/>
</dbReference>
<dbReference type="GO" id="GO:0046872">
    <property type="term" value="F:metal ion binding"/>
    <property type="evidence" value="ECO:0007669"/>
    <property type="project" value="UniProtKB-KW"/>
</dbReference>
<reference evidence="10" key="4">
    <citation type="submission" date="2025-08" db="UniProtKB">
        <authorList>
            <consortium name="Ensembl"/>
        </authorList>
    </citation>
    <scope>IDENTIFICATION</scope>
</reference>
<keyword evidence="4" id="KW-0329">Glyoxylate bypass</keyword>
<protein>
    <submittedName>
        <fullName evidence="10">Uncharacterized protein</fullName>
    </submittedName>
</protein>
<evidence type="ECO:0000256" key="4">
    <source>
        <dbReference type="ARBA" id="ARBA00022435"/>
    </source>
</evidence>
<evidence type="ECO:0000256" key="2">
    <source>
        <dbReference type="ARBA" id="ARBA00001946"/>
    </source>
</evidence>
<evidence type="ECO:0000256" key="7">
    <source>
        <dbReference type="ARBA" id="ARBA00022842"/>
    </source>
</evidence>
<dbReference type="Gene3D" id="3.40.718.10">
    <property type="entry name" value="Isopropylmalate Dehydrogenase"/>
    <property type="match status" value="2"/>
</dbReference>
<dbReference type="InParanoid" id="A0A4W3HPV3"/>
<keyword evidence="5" id="KW-0816">Tricarboxylic acid cycle</keyword>
<dbReference type="PANTHER" id="PTHR11822">
    <property type="entry name" value="NADP-SPECIFIC ISOCITRATE DEHYDROGENASE"/>
    <property type="match status" value="1"/>
</dbReference>
<sequence>VLHQMQGLLLLCKAKGVSFLSSYLPNVFTFQYRVIDFVMDQPGNFKLVFTPKSRRMGMYNTDEVRRSSLLNMSMKHALAKKWSLYISTKNTIMNFVWPDDDDILAQGFGSLGLMTSMLVCPDGKTIEAEAAHGAVTRQYREYQKVSDPAELTVYLWANAAANCAQQCPTNSHRLKMTNLLLFLVLEGLLLGMWSEETCPRFRPVWN</sequence>
<dbReference type="GO" id="GO:0004450">
    <property type="term" value="F:isocitrate dehydrogenase (NADP+) activity"/>
    <property type="evidence" value="ECO:0007669"/>
    <property type="project" value="InterPro"/>
</dbReference>
<dbReference type="InterPro" id="IPR004790">
    <property type="entry name" value="Isocitrate_DH_NADP"/>
</dbReference>
<dbReference type="GeneTree" id="ENSGT00390000012547"/>
<evidence type="ECO:0000256" key="6">
    <source>
        <dbReference type="ARBA" id="ARBA00022723"/>
    </source>
</evidence>
<keyword evidence="11" id="KW-1185">Reference proteome</keyword>
<comment type="cofactor">
    <cofactor evidence="1">
        <name>Mn(2+)</name>
        <dbReference type="ChEBI" id="CHEBI:29035"/>
    </cofactor>
</comment>
<organism evidence="10 11">
    <name type="scientific">Callorhinchus milii</name>
    <name type="common">Ghost shark</name>
    <dbReference type="NCBI Taxonomy" id="7868"/>
    <lineage>
        <taxon>Eukaryota</taxon>
        <taxon>Metazoa</taxon>
        <taxon>Chordata</taxon>
        <taxon>Craniata</taxon>
        <taxon>Vertebrata</taxon>
        <taxon>Chondrichthyes</taxon>
        <taxon>Holocephali</taxon>
        <taxon>Chimaeriformes</taxon>
        <taxon>Callorhinchidae</taxon>
        <taxon>Callorhinchus</taxon>
    </lineage>
</organism>
<dbReference type="GO" id="GO:0006102">
    <property type="term" value="P:isocitrate metabolic process"/>
    <property type="evidence" value="ECO:0007669"/>
    <property type="project" value="InterPro"/>
</dbReference>
<reference evidence="11" key="1">
    <citation type="journal article" date="2006" name="Science">
        <title>Ancient noncoding elements conserved in the human genome.</title>
        <authorList>
            <person name="Venkatesh B."/>
            <person name="Kirkness E.F."/>
            <person name="Loh Y.H."/>
            <person name="Halpern A.L."/>
            <person name="Lee A.P."/>
            <person name="Johnson J."/>
            <person name="Dandona N."/>
            <person name="Viswanathan L.D."/>
            <person name="Tay A."/>
            <person name="Venter J.C."/>
            <person name="Strausberg R.L."/>
            <person name="Brenner S."/>
        </authorList>
    </citation>
    <scope>NUCLEOTIDE SEQUENCE [LARGE SCALE GENOMIC DNA]</scope>
</reference>
<evidence type="ECO:0000256" key="8">
    <source>
        <dbReference type="ARBA" id="ARBA00023002"/>
    </source>
</evidence>
<dbReference type="Proteomes" id="UP000314986">
    <property type="component" value="Unassembled WGS sequence"/>
</dbReference>
<keyword evidence="6" id="KW-0479">Metal-binding</keyword>
<evidence type="ECO:0000256" key="1">
    <source>
        <dbReference type="ARBA" id="ARBA00001936"/>
    </source>
</evidence>
<evidence type="ECO:0000256" key="9">
    <source>
        <dbReference type="ARBA" id="ARBA00023211"/>
    </source>
</evidence>
<dbReference type="STRING" id="7868.ENSCMIP00000018146"/>
<keyword evidence="7" id="KW-0460">Magnesium</keyword>
<comment type="cofactor">
    <cofactor evidence="2">
        <name>Mg(2+)</name>
        <dbReference type="ChEBI" id="CHEBI:18420"/>
    </cofactor>
</comment>
<dbReference type="SUPFAM" id="SSF53659">
    <property type="entry name" value="Isocitrate/Isopropylmalate dehydrogenase-like"/>
    <property type="match status" value="1"/>
</dbReference>
<dbReference type="GO" id="GO:0006099">
    <property type="term" value="P:tricarboxylic acid cycle"/>
    <property type="evidence" value="ECO:0007669"/>
    <property type="project" value="UniProtKB-KW"/>
</dbReference>